<feature type="compositionally biased region" description="Polar residues" evidence="3">
    <location>
        <begin position="186"/>
        <end position="198"/>
    </location>
</feature>
<dbReference type="Proteomes" id="UP000594638">
    <property type="component" value="Unassembled WGS sequence"/>
</dbReference>
<dbReference type="Gene3D" id="1.20.920.10">
    <property type="entry name" value="Bromodomain-like"/>
    <property type="match status" value="1"/>
</dbReference>
<dbReference type="Pfam" id="PF00439">
    <property type="entry name" value="Bromodomain"/>
    <property type="match status" value="1"/>
</dbReference>
<sequence length="198" mass="22760">MAYAWMDYFDVIDTPMDFSTICSNLEKDNKYMRVEDVFKDVQYIWENCYKYNNKGDIVVQLMKRVKRNFKKCWAAAGLFGDQPQDTSGDVSVFAFYLVVHCDLISECTFLIFVASKFDNSSFHFALLMRAKLKKHKEGCPCYICNDVSKKPDRGCGSPPVVIVLSHHRLRERRNFSTGDFPKSSRRTPSAETPISSGV</sequence>
<organism evidence="5 6">
    <name type="scientific">Olea europaea subsp. europaea</name>
    <dbReference type="NCBI Taxonomy" id="158383"/>
    <lineage>
        <taxon>Eukaryota</taxon>
        <taxon>Viridiplantae</taxon>
        <taxon>Streptophyta</taxon>
        <taxon>Embryophyta</taxon>
        <taxon>Tracheophyta</taxon>
        <taxon>Spermatophyta</taxon>
        <taxon>Magnoliopsida</taxon>
        <taxon>eudicotyledons</taxon>
        <taxon>Gunneridae</taxon>
        <taxon>Pentapetalae</taxon>
        <taxon>asterids</taxon>
        <taxon>lamiids</taxon>
        <taxon>Lamiales</taxon>
        <taxon>Oleaceae</taxon>
        <taxon>Oleeae</taxon>
        <taxon>Olea</taxon>
    </lineage>
</organism>
<dbReference type="PRINTS" id="PR00503">
    <property type="entry name" value="BROMODOMAIN"/>
</dbReference>
<evidence type="ECO:0000256" key="2">
    <source>
        <dbReference type="PROSITE-ProRule" id="PRU00035"/>
    </source>
</evidence>
<evidence type="ECO:0000256" key="1">
    <source>
        <dbReference type="ARBA" id="ARBA00023117"/>
    </source>
</evidence>
<accession>A0A8S0RXV5</accession>
<evidence type="ECO:0000259" key="4">
    <source>
        <dbReference type="PROSITE" id="PS50014"/>
    </source>
</evidence>
<protein>
    <submittedName>
        <fullName evidence="5">Bromodomain-containing 3</fullName>
    </submittedName>
</protein>
<dbReference type="InterPro" id="IPR036427">
    <property type="entry name" value="Bromodomain-like_sf"/>
</dbReference>
<dbReference type="InterPro" id="IPR001487">
    <property type="entry name" value="Bromodomain"/>
</dbReference>
<evidence type="ECO:0000256" key="3">
    <source>
        <dbReference type="SAM" id="MobiDB-lite"/>
    </source>
</evidence>
<evidence type="ECO:0000313" key="6">
    <source>
        <dbReference type="Proteomes" id="UP000594638"/>
    </source>
</evidence>
<reference evidence="5 6" key="1">
    <citation type="submission" date="2019-12" db="EMBL/GenBank/DDBJ databases">
        <authorList>
            <person name="Alioto T."/>
            <person name="Alioto T."/>
            <person name="Gomez Garrido J."/>
        </authorList>
    </citation>
    <scope>NUCLEOTIDE SEQUENCE [LARGE SCALE GENOMIC DNA]</scope>
</reference>
<dbReference type="AlphaFoldDB" id="A0A8S0RXV5"/>
<dbReference type="PANTHER" id="PTHR47809:SF2">
    <property type="entry name" value="DNA-BINDING BROMODOMAIN-CONTAINING PROTEIN"/>
    <property type="match status" value="1"/>
</dbReference>
<keyword evidence="6" id="KW-1185">Reference proteome</keyword>
<proteinExistence type="predicted"/>
<comment type="caution">
    <text evidence="5">The sequence shown here is derived from an EMBL/GenBank/DDBJ whole genome shotgun (WGS) entry which is preliminary data.</text>
</comment>
<gene>
    <name evidence="5" type="ORF">OLEA9_A071670</name>
</gene>
<name>A0A8S0RXV5_OLEEU</name>
<dbReference type="Gramene" id="OE9A071670T1">
    <property type="protein sequence ID" value="OE9A071670C1"/>
    <property type="gene ID" value="OE9A071670"/>
</dbReference>
<feature type="region of interest" description="Disordered" evidence="3">
    <location>
        <begin position="175"/>
        <end position="198"/>
    </location>
</feature>
<evidence type="ECO:0000313" key="5">
    <source>
        <dbReference type="EMBL" id="CAA2984988.1"/>
    </source>
</evidence>
<dbReference type="OrthoDB" id="21449at2759"/>
<dbReference type="SUPFAM" id="SSF47370">
    <property type="entry name" value="Bromodomain"/>
    <property type="match status" value="1"/>
</dbReference>
<dbReference type="EMBL" id="CACTIH010003787">
    <property type="protein sequence ID" value="CAA2984988.1"/>
    <property type="molecule type" value="Genomic_DNA"/>
</dbReference>
<dbReference type="PANTHER" id="PTHR47809">
    <property type="entry name" value="DNA-BINDING BROMODOMAIN-CONTAINING PROTEIN"/>
    <property type="match status" value="1"/>
</dbReference>
<keyword evidence="1 2" id="KW-0103">Bromodomain</keyword>
<dbReference type="PROSITE" id="PS50014">
    <property type="entry name" value="BROMODOMAIN_2"/>
    <property type="match status" value="1"/>
</dbReference>
<feature type="domain" description="Bromo" evidence="4">
    <location>
        <begin position="7"/>
        <end position="59"/>
    </location>
</feature>